<dbReference type="PANTHER" id="PTHR33108:SF14">
    <property type="entry name" value="OS01G0745000 PROTEIN"/>
    <property type="match status" value="1"/>
</dbReference>
<dbReference type="InterPro" id="IPR012876">
    <property type="entry name" value="DUF1677_pln"/>
</dbReference>
<organism evidence="1 2">
    <name type="scientific">Canna indica</name>
    <name type="common">Indian-shot</name>
    <dbReference type="NCBI Taxonomy" id="4628"/>
    <lineage>
        <taxon>Eukaryota</taxon>
        <taxon>Viridiplantae</taxon>
        <taxon>Streptophyta</taxon>
        <taxon>Embryophyta</taxon>
        <taxon>Tracheophyta</taxon>
        <taxon>Spermatophyta</taxon>
        <taxon>Magnoliopsida</taxon>
        <taxon>Liliopsida</taxon>
        <taxon>Zingiberales</taxon>
        <taxon>Cannaceae</taxon>
        <taxon>Canna</taxon>
    </lineage>
</organism>
<name>A0AAQ3QPU5_9LILI</name>
<dbReference type="Pfam" id="PF07911">
    <property type="entry name" value="DUF1677"/>
    <property type="match status" value="1"/>
</dbReference>
<dbReference type="AlphaFoldDB" id="A0AAQ3QPU5"/>
<evidence type="ECO:0008006" key="3">
    <source>
        <dbReference type="Google" id="ProtNLM"/>
    </source>
</evidence>
<reference evidence="1 2" key="1">
    <citation type="submission" date="2023-10" db="EMBL/GenBank/DDBJ databases">
        <title>Chromosome-scale genome assembly provides insights into flower coloration mechanisms of Canna indica.</title>
        <authorList>
            <person name="Li C."/>
        </authorList>
    </citation>
    <scope>NUCLEOTIDE SEQUENCE [LARGE SCALE GENOMIC DNA]</scope>
    <source>
        <tissue evidence="1">Flower</tissue>
    </source>
</reference>
<protein>
    <recommendedName>
        <fullName evidence="3">DUF1677 family protein</fullName>
    </recommendedName>
</protein>
<accession>A0AAQ3QPU5</accession>
<proteinExistence type="predicted"/>
<evidence type="ECO:0000313" key="1">
    <source>
        <dbReference type="EMBL" id="WOL17071.1"/>
    </source>
</evidence>
<gene>
    <name evidence="1" type="ORF">Cni_G25860</name>
</gene>
<keyword evidence="2" id="KW-1185">Reference proteome</keyword>
<evidence type="ECO:0000313" key="2">
    <source>
        <dbReference type="Proteomes" id="UP001327560"/>
    </source>
</evidence>
<dbReference type="Proteomes" id="UP001327560">
    <property type="component" value="Chromosome 8"/>
</dbReference>
<dbReference type="PANTHER" id="PTHR33108">
    <property type="entry name" value="OS01G0745000 PROTEIN"/>
    <property type="match status" value="1"/>
</dbReference>
<sequence>MNANDEVESVECESCGMSEDCTPTYASQTKEFFYGRWICGLCSEAVKEKMRRAPELTMDEALESHTSLSKSFNKTIRLNPKLSLAVSMKDIARKISERRLINHGLSNNAFVRTMSCGPRLDVSLKQSQIH</sequence>
<dbReference type="EMBL" id="CP136897">
    <property type="protein sequence ID" value="WOL17071.1"/>
    <property type="molecule type" value="Genomic_DNA"/>
</dbReference>